<comment type="caution">
    <text evidence="4">The sequence shown here is derived from an EMBL/GenBank/DDBJ whole genome shotgun (WGS) entry which is preliminary data.</text>
</comment>
<feature type="transmembrane region" description="Helical" evidence="2">
    <location>
        <begin position="155"/>
        <end position="173"/>
    </location>
</feature>
<proteinExistence type="inferred from homology"/>
<dbReference type="InterPro" id="IPR000045">
    <property type="entry name" value="Prepilin_IV_endopep_pep"/>
</dbReference>
<protein>
    <submittedName>
        <fullName evidence="4">Prepilin peptidase</fullName>
    </submittedName>
</protein>
<gene>
    <name evidence="4" type="ORF">I8J30_23965</name>
</gene>
<keyword evidence="2" id="KW-0812">Transmembrane</keyword>
<keyword evidence="2" id="KW-1133">Transmembrane helix</keyword>
<dbReference type="Gene3D" id="1.20.120.1220">
    <property type="match status" value="1"/>
</dbReference>
<dbReference type="RefSeq" id="WP_210662428.1">
    <property type="nucleotide sequence ID" value="NZ_JAGKSP010000012.1"/>
</dbReference>
<evidence type="ECO:0000259" key="3">
    <source>
        <dbReference type="Pfam" id="PF01478"/>
    </source>
</evidence>
<organism evidence="4 5">
    <name type="scientific">Paenibacillus lignilyticus</name>
    <dbReference type="NCBI Taxonomy" id="1172615"/>
    <lineage>
        <taxon>Bacteria</taxon>
        <taxon>Bacillati</taxon>
        <taxon>Bacillota</taxon>
        <taxon>Bacilli</taxon>
        <taxon>Bacillales</taxon>
        <taxon>Paenibacillaceae</taxon>
        <taxon>Paenibacillus</taxon>
    </lineage>
</organism>
<comment type="similarity">
    <text evidence="1">Belongs to the peptidase A24 family.</text>
</comment>
<name>A0ABS5CIT3_9BACL</name>
<dbReference type="EMBL" id="JAGKSP010000012">
    <property type="protein sequence ID" value="MBP3965779.1"/>
    <property type="molecule type" value="Genomic_DNA"/>
</dbReference>
<dbReference type="PANTHER" id="PTHR30487">
    <property type="entry name" value="TYPE 4 PREPILIN-LIKE PROTEINS LEADER PEPTIDE-PROCESSING ENZYME"/>
    <property type="match status" value="1"/>
</dbReference>
<evidence type="ECO:0000313" key="5">
    <source>
        <dbReference type="Proteomes" id="UP000673394"/>
    </source>
</evidence>
<dbReference type="PANTHER" id="PTHR30487:SF0">
    <property type="entry name" value="PREPILIN LEADER PEPTIDASE_N-METHYLTRANSFERASE-RELATED"/>
    <property type="match status" value="1"/>
</dbReference>
<accession>A0ABS5CIT3</accession>
<sequence>MMAPIELVLAALLIGIAFVCDVRAMRIPNKLTVTFFSAGLIYHSSSDGFSGVAFSLLGVLAGVFPLLALYLLKGIGAGDVKLFGALGALAGAAFSLQVLMYSILYGGLFGLVVLVMNQTFAKRLVVFTVSLFALSRNLHTDGFTTLKKDGLRFPFMIAVVPGAITACCFMREWPFNG</sequence>
<reference evidence="4 5" key="1">
    <citation type="submission" date="2021-04" db="EMBL/GenBank/DDBJ databases">
        <title>Paenibacillus sp. DLE-14 whole genome sequence.</title>
        <authorList>
            <person name="Ham Y.J."/>
        </authorList>
    </citation>
    <scope>NUCLEOTIDE SEQUENCE [LARGE SCALE GENOMIC DNA]</scope>
    <source>
        <strain evidence="4 5">DLE-14</strain>
    </source>
</reference>
<dbReference type="InterPro" id="IPR050882">
    <property type="entry name" value="Prepilin_peptidase/N-MTase"/>
</dbReference>
<evidence type="ECO:0000313" key="4">
    <source>
        <dbReference type="EMBL" id="MBP3965779.1"/>
    </source>
</evidence>
<keyword evidence="2" id="KW-0472">Membrane</keyword>
<keyword evidence="5" id="KW-1185">Reference proteome</keyword>
<dbReference type="Pfam" id="PF01478">
    <property type="entry name" value="Peptidase_A24"/>
    <property type="match status" value="1"/>
</dbReference>
<evidence type="ECO:0000256" key="1">
    <source>
        <dbReference type="ARBA" id="ARBA00005801"/>
    </source>
</evidence>
<feature type="transmembrane region" description="Helical" evidence="2">
    <location>
        <begin position="48"/>
        <end position="70"/>
    </location>
</feature>
<dbReference type="Proteomes" id="UP000673394">
    <property type="component" value="Unassembled WGS sequence"/>
</dbReference>
<feature type="domain" description="Prepilin type IV endopeptidase peptidase" evidence="3">
    <location>
        <begin position="10"/>
        <end position="111"/>
    </location>
</feature>
<evidence type="ECO:0000256" key="2">
    <source>
        <dbReference type="SAM" id="Phobius"/>
    </source>
</evidence>